<proteinExistence type="predicted"/>
<accession>U2TW11</accession>
<dbReference type="RefSeq" id="WP_021725249.1">
    <property type="nucleotide sequence ID" value="NZ_AWEZ01000016.1"/>
</dbReference>
<feature type="compositionally biased region" description="Low complexity" evidence="2">
    <location>
        <begin position="215"/>
        <end position="225"/>
    </location>
</feature>
<feature type="region of interest" description="Disordered" evidence="2">
    <location>
        <begin position="215"/>
        <end position="305"/>
    </location>
</feature>
<gene>
    <name evidence="4" type="ORF">HMPREF1316_2138</name>
</gene>
<dbReference type="eggNOG" id="COG3266">
    <property type="taxonomic scope" value="Bacteria"/>
</dbReference>
<evidence type="ECO:0000313" key="4">
    <source>
        <dbReference type="EMBL" id="ERL10233.1"/>
    </source>
</evidence>
<dbReference type="AlphaFoldDB" id="U2TW11"/>
<evidence type="ECO:0000259" key="3">
    <source>
        <dbReference type="Pfam" id="PF10651"/>
    </source>
</evidence>
<dbReference type="Pfam" id="PF10651">
    <property type="entry name" value="BppU_N"/>
    <property type="match status" value="1"/>
</dbReference>
<comment type="caution">
    <text evidence="4">The sequence shown here is derived from an EMBL/GenBank/DDBJ whole genome shotgun (WGS) entry which is preliminary data.</text>
</comment>
<organism evidence="4 5">
    <name type="scientific">Olsenella profusa F0195</name>
    <dbReference type="NCBI Taxonomy" id="1125712"/>
    <lineage>
        <taxon>Bacteria</taxon>
        <taxon>Bacillati</taxon>
        <taxon>Actinomycetota</taxon>
        <taxon>Coriobacteriia</taxon>
        <taxon>Coriobacteriales</taxon>
        <taxon>Atopobiaceae</taxon>
        <taxon>Olsenella</taxon>
    </lineage>
</organism>
<evidence type="ECO:0000313" key="5">
    <source>
        <dbReference type="Proteomes" id="UP000016638"/>
    </source>
</evidence>
<dbReference type="InterPro" id="IPR008160">
    <property type="entry name" value="Collagen"/>
</dbReference>
<evidence type="ECO:0000256" key="2">
    <source>
        <dbReference type="SAM" id="MobiDB-lite"/>
    </source>
</evidence>
<dbReference type="EMBL" id="AWEZ01000016">
    <property type="protein sequence ID" value="ERL10233.1"/>
    <property type="molecule type" value="Genomic_DNA"/>
</dbReference>
<feature type="compositionally biased region" description="Low complexity" evidence="2">
    <location>
        <begin position="251"/>
        <end position="269"/>
    </location>
</feature>
<keyword evidence="5" id="KW-1185">Reference proteome</keyword>
<feature type="region of interest" description="Disordered" evidence="2">
    <location>
        <begin position="317"/>
        <end position="392"/>
    </location>
</feature>
<keyword evidence="4" id="KW-0176">Collagen</keyword>
<evidence type="ECO:0000256" key="1">
    <source>
        <dbReference type="SAM" id="Coils"/>
    </source>
</evidence>
<dbReference type="PATRIC" id="fig|1125712.3.peg.373"/>
<name>U2TW11_9ACTN</name>
<dbReference type="STRING" id="1125712.HMPREF1316_2138"/>
<dbReference type="OrthoDB" id="3189101at2"/>
<feature type="domain" description="BppU N-terminal" evidence="3">
    <location>
        <begin position="29"/>
        <end position="123"/>
    </location>
</feature>
<feature type="coiled-coil region" evidence="1">
    <location>
        <begin position="145"/>
        <end position="172"/>
    </location>
</feature>
<dbReference type="InterPro" id="IPR018913">
    <property type="entry name" value="BppU_N"/>
</dbReference>
<dbReference type="Gene3D" id="2.60.40.3350">
    <property type="match status" value="1"/>
</dbReference>
<feature type="compositionally biased region" description="Basic residues" evidence="2">
    <location>
        <begin position="341"/>
        <end position="353"/>
    </location>
</feature>
<feature type="compositionally biased region" description="Basic and acidic residues" evidence="2">
    <location>
        <begin position="328"/>
        <end position="339"/>
    </location>
</feature>
<sequence length="392" mass="40372">MLDGYGLHTMIWDSADERLGDFLVASPADASGRGLELHVRQGGAAADLTGAEVYFLWRHKMAGTRGCEPMTEIDASLGQFVVYYPAAMQEAEGAVDAQFMVTHDGKSISTRAFTIRVEPVIIGGTESEDGFTLFVETIMRYEGAIEITTAAADAAEEAAEAANDAADSATAVANAIQAAAARGDYDGADGADGYSPTATITQTAEGATITITDKNGTTTANVSKGVKGDKGDTGDIGPQGPKGDTGEQGPQGIQGETGATGATGPQGPQGEKGDTGATGPQGPKGDTGDAGPQGETGPAGANGVSCTHSWNGSVLTVTSASGTSSADLRGRRESRESRARPAPRARRARKVRPARPEPRDRKSRRATLAMTALTRPSPERARLSTLPPARRP</sequence>
<protein>
    <submittedName>
        <fullName evidence="4">Collagen triple helix repeat protein</fullName>
    </submittedName>
</protein>
<feature type="compositionally biased region" description="Polar residues" evidence="2">
    <location>
        <begin position="317"/>
        <end position="326"/>
    </location>
</feature>
<keyword evidence="1" id="KW-0175">Coiled coil</keyword>
<dbReference type="PANTHER" id="PTHR24637">
    <property type="entry name" value="COLLAGEN"/>
    <property type="match status" value="1"/>
</dbReference>
<dbReference type="PANTHER" id="PTHR24637:SF421">
    <property type="entry name" value="CUTICLE COLLAGEN DPY-2"/>
    <property type="match status" value="1"/>
</dbReference>
<reference evidence="4 5" key="1">
    <citation type="submission" date="2013-08" db="EMBL/GenBank/DDBJ databases">
        <authorList>
            <person name="Durkin A.S."/>
            <person name="Haft D.R."/>
            <person name="McCorrison J."/>
            <person name="Torralba M."/>
            <person name="Gillis M."/>
            <person name="Haft D.H."/>
            <person name="Methe B."/>
            <person name="Sutton G."/>
            <person name="Nelson K.E."/>
        </authorList>
    </citation>
    <scope>NUCLEOTIDE SEQUENCE [LARGE SCALE GENOMIC DNA]</scope>
    <source>
        <strain evidence="4 5">F0195</strain>
    </source>
</reference>
<dbReference type="Pfam" id="PF01391">
    <property type="entry name" value="Collagen"/>
    <property type="match status" value="1"/>
</dbReference>
<dbReference type="Proteomes" id="UP000016638">
    <property type="component" value="Unassembled WGS sequence"/>
</dbReference>